<feature type="transmembrane region" description="Helical" evidence="10">
    <location>
        <begin position="50"/>
        <end position="73"/>
    </location>
</feature>
<dbReference type="CDD" id="cd13137">
    <property type="entry name" value="MATE_NorM_like"/>
    <property type="match status" value="1"/>
</dbReference>
<evidence type="ECO:0000256" key="1">
    <source>
        <dbReference type="ARBA" id="ARBA00004651"/>
    </source>
</evidence>
<dbReference type="GO" id="GO:0006811">
    <property type="term" value="P:monoatomic ion transport"/>
    <property type="evidence" value="ECO:0007669"/>
    <property type="project" value="UniProtKB-KW"/>
</dbReference>
<dbReference type="PANTHER" id="PTHR43298:SF2">
    <property type="entry name" value="FMN_FAD EXPORTER YEEO-RELATED"/>
    <property type="match status" value="1"/>
</dbReference>
<feature type="transmembrane region" description="Helical" evidence="10">
    <location>
        <begin position="168"/>
        <end position="191"/>
    </location>
</feature>
<dbReference type="Pfam" id="PF01554">
    <property type="entry name" value="MatE"/>
    <property type="match status" value="2"/>
</dbReference>
<evidence type="ECO:0000256" key="6">
    <source>
        <dbReference type="ARBA" id="ARBA00022989"/>
    </source>
</evidence>
<keyword evidence="2" id="KW-0813">Transport</keyword>
<evidence type="ECO:0000256" key="2">
    <source>
        <dbReference type="ARBA" id="ARBA00022448"/>
    </source>
</evidence>
<evidence type="ECO:0000256" key="7">
    <source>
        <dbReference type="ARBA" id="ARBA00023065"/>
    </source>
</evidence>
<evidence type="ECO:0000256" key="9">
    <source>
        <dbReference type="ARBA" id="ARBA00031636"/>
    </source>
</evidence>
<evidence type="ECO:0000313" key="11">
    <source>
        <dbReference type="EMBL" id="SDL88171.1"/>
    </source>
</evidence>
<feature type="transmembrane region" description="Helical" evidence="10">
    <location>
        <begin position="290"/>
        <end position="311"/>
    </location>
</feature>
<feature type="transmembrane region" description="Helical" evidence="10">
    <location>
        <begin position="203"/>
        <end position="221"/>
    </location>
</feature>
<proteinExistence type="predicted"/>
<dbReference type="Proteomes" id="UP000199451">
    <property type="component" value="Unassembled WGS sequence"/>
</dbReference>
<dbReference type="GO" id="GO:0005886">
    <property type="term" value="C:plasma membrane"/>
    <property type="evidence" value="ECO:0007669"/>
    <property type="project" value="UniProtKB-SubCell"/>
</dbReference>
<feature type="transmembrane region" description="Helical" evidence="10">
    <location>
        <begin position="363"/>
        <end position="380"/>
    </location>
</feature>
<organism evidence="11 12">
    <name type="scientific">Halogranum gelatinilyticum</name>
    <dbReference type="NCBI Taxonomy" id="660521"/>
    <lineage>
        <taxon>Archaea</taxon>
        <taxon>Methanobacteriati</taxon>
        <taxon>Methanobacteriota</taxon>
        <taxon>Stenosarchaea group</taxon>
        <taxon>Halobacteria</taxon>
        <taxon>Halobacteriales</taxon>
        <taxon>Haloferacaceae</taxon>
    </lineage>
</organism>
<dbReference type="InterPro" id="IPR050222">
    <property type="entry name" value="MATE_MdtK"/>
</dbReference>
<feature type="transmembrane region" description="Helical" evidence="10">
    <location>
        <begin position="128"/>
        <end position="147"/>
    </location>
</feature>
<keyword evidence="6 10" id="KW-1133">Transmembrane helix</keyword>
<feature type="transmembrane region" description="Helical" evidence="10">
    <location>
        <begin position="263"/>
        <end position="284"/>
    </location>
</feature>
<evidence type="ECO:0000313" key="12">
    <source>
        <dbReference type="Proteomes" id="UP000199451"/>
    </source>
</evidence>
<dbReference type="GO" id="GO:0042910">
    <property type="term" value="F:xenobiotic transmembrane transporter activity"/>
    <property type="evidence" value="ECO:0007669"/>
    <property type="project" value="InterPro"/>
</dbReference>
<feature type="transmembrane region" description="Helical" evidence="10">
    <location>
        <begin position="323"/>
        <end position="343"/>
    </location>
</feature>
<reference evidence="12" key="1">
    <citation type="submission" date="2016-10" db="EMBL/GenBank/DDBJ databases">
        <authorList>
            <person name="Varghese N."/>
            <person name="Submissions S."/>
        </authorList>
    </citation>
    <scope>NUCLEOTIDE SEQUENCE [LARGE SCALE GENOMIC DNA]</scope>
    <source>
        <strain evidence="12">CGMCC 1.10119</strain>
    </source>
</reference>
<sequence length="468" mass="48949">MFDLAKDEITEGSIPRALLVLAAPLVAQNFALVAQQVVDIFWVGRLGEEAVAAVGLVIPYTALLMVPLIMLFVGSQILTAQRVGAEDIVGARRVPFNAIALALPIALVLIGVVVVFGEELVGLLNPSAAVAPLALTYLTAHAVYALVPSALSDTLESGFTAWGDTRTALVINLVAIVVNLVLDPFLILGYWEFPAMGLEGAALATGIGYAVGALVALWYMTRDSNEFTLTRESISLQPDLFRDLVEVGSPIAVQESGRQFARLLMVAVVSLAGGAAGLAAYTIGARVATIAFVPASGIGQAATSVIGQNLGADQPERAQHATWFGVGLAVIGLSAIGVVQYLFPAAIAQLFVPDISGAALESTVLYLQILVFGYWALGGIKTLEAGFNGASRTNVSMWSTVVQYWVVRLPIAAGGAFLLGRGVEAAFWAVTLSNVAAAVWLGVYYWYSTRAGMLERAAEQASGAPAAD</sequence>
<gene>
    <name evidence="11" type="ORF">SAMN04487949_0044</name>
</gene>
<dbReference type="InterPro" id="IPR048279">
    <property type="entry name" value="MdtK-like"/>
</dbReference>
<accession>A0A1G9NP88</accession>
<feature type="transmembrane region" description="Helical" evidence="10">
    <location>
        <begin position="94"/>
        <end position="116"/>
    </location>
</feature>
<comment type="subcellular location">
    <subcellularLocation>
        <location evidence="1">Cell membrane</location>
        <topology evidence="1">Multi-pass membrane protein</topology>
    </subcellularLocation>
</comment>
<name>A0A1G9NP88_9EURY</name>
<evidence type="ECO:0000256" key="5">
    <source>
        <dbReference type="ARBA" id="ARBA00022692"/>
    </source>
</evidence>
<keyword evidence="3" id="KW-0050">Antiport</keyword>
<feature type="transmembrane region" description="Helical" evidence="10">
    <location>
        <begin position="401"/>
        <end position="419"/>
    </location>
</feature>
<protein>
    <recommendedName>
        <fullName evidence="9">Multidrug-efflux transporter</fullName>
    </recommendedName>
</protein>
<dbReference type="AlphaFoldDB" id="A0A1G9NP88"/>
<evidence type="ECO:0000256" key="4">
    <source>
        <dbReference type="ARBA" id="ARBA00022475"/>
    </source>
</evidence>
<dbReference type="PANTHER" id="PTHR43298">
    <property type="entry name" value="MULTIDRUG RESISTANCE PROTEIN NORM-RELATED"/>
    <property type="match status" value="1"/>
</dbReference>
<dbReference type="PIRSF" id="PIRSF006603">
    <property type="entry name" value="DinF"/>
    <property type="match status" value="1"/>
</dbReference>
<dbReference type="InterPro" id="IPR002528">
    <property type="entry name" value="MATE_fam"/>
</dbReference>
<dbReference type="GO" id="GO:0015297">
    <property type="term" value="F:antiporter activity"/>
    <property type="evidence" value="ECO:0007669"/>
    <property type="project" value="UniProtKB-KW"/>
</dbReference>
<dbReference type="NCBIfam" id="TIGR00797">
    <property type="entry name" value="matE"/>
    <property type="match status" value="1"/>
</dbReference>
<keyword evidence="12" id="KW-1185">Reference proteome</keyword>
<keyword evidence="5 10" id="KW-0812">Transmembrane</keyword>
<evidence type="ECO:0000256" key="8">
    <source>
        <dbReference type="ARBA" id="ARBA00023136"/>
    </source>
</evidence>
<dbReference type="RefSeq" id="WP_089692906.1">
    <property type="nucleotide sequence ID" value="NZ_FNHL01000001.1"/>
</dbReference>
<dbReference type="STRING" id="660521.SAMN04487949_0044"/>
<dbReference type="OrthoDB" id="214119at2157"/>
<evidence type="ECO:0000256" key="10">
    <source>
        <dbReference type="SAM" id="Phobius"/>
    </source>
</evidence>
<evidence type="ECO:0000256" key="3">
    <source>
        <dbReference type="ARBA" id="ARBA00022449"/>
    </source>
</evidence>
<keyword evidence="8 10" id="KW-0472">Membrane</keyword>
<feature type="transmembrane region" description="Helical" evidence="10">
    <location>
        <begin position="425"/>
        <end position="447"/>
    </location>
</feature>
<keyword evidence="4" id="KW-1003">Cell membrane</keyword>
<keyword evidence="7" id="KW-0406">Ion transport</keyword>
<dbReference type="EMBL" id="FNHL01000001">
    <property type="protein sequence ID" value="SDL88171.1"/>
    <property type="molecule type" value="Genomic_DNA"/>
</dbReference>